<dbReference type="InterPro" id="IPR036412">
    <property type="entry name" value="HAD-like_sf"/>
</dbReference>
<feature type="transmembrane region" description="Helical" evidence="10">
    <location>
        <begin position="21"/>
        <end position="42"/>
    </location>
</feature>
<dbReference type="PANTHER" id="PTHR48085:SF5">
    <property type="entry name" value="CADMIUM_ZINC-TRANSPORTING ATPASE HMA4-RELATED"/>
    <property type="match status" value="1"/>
</dbReference>
<dbReference type="Pfam" id="PF00122">
    <property type="entry name" value="E1-E2_ATPase"/>
    <property type="match status" value="1"/>
</dbReference>
<dbReference type="InterPro" id="IPR027256">
    <property type="entry name" value="P-typ_ATPase_IB"/>
</dbReference>
<dbReference type="NCBIfam" id="TIGR01525">
    <property type="entry name" value="ATPase-IB_hvy"/>
    <property type="match status" value="1"/>
</dbReference>
<keyword evidence="10" id="KW-0547">Nucleotide-binding</keyword>
<dbReference type="EC" id="7.2.2.12" evidence="8"/>
<feature type="transmembrane region" description="Helical" evidence="10">
    <location>
        <begin position="581"/>
        <end position="600"/>
    </location>
</feature>
<dbReference type="InterPro" id="IPR012312">
    <property type="entry name" value="Hemerythrin-like"/>
</dbReference>
<keyword evidence="5" id="KW-1278">Translocase</keyword>
<dbReference type="SUPFAM" id="SSF81665">
    <property type="entry name" value="Calcium ATPase, transmembrane domain M"/>
    <property type="match status" value="1"/>
</dbReference>
<keyword evidence="7 10" id="KW-0472">Membrane</keyword>
<keyword evidence="10" id="KW-1003">Cell membrane</keyword>
<dbReference type="Pfam" id="PF00702">
    <property type="entry name" value="Hydrolase"/>
    <property type="match status" value="1"/>
</dbReference>
<evidence type="ECO:0000313" key="13">
    <source>
        <dbReference type="EMBL" id="SNR84996.1"/>
    </source>
</evidence>
<dbReference type="GO" id="GO:0005524">
    <property type="term" value="F:ATP binding"/>
    <property type="evidence" value="ECO:0007669"/>
    <property type="project" value="UniProtKB-UniRule"/>
</dbReference>
<name>A0A238ZNG5_9RHOB</name>
<dbReference type="InterPro" id="IPR023299">
    <property type="entry name" value="ATPase_P-typ_cyto_dom_N"/>
</dbReference>
<proteinExistence type="inferred from homology"/>
<evidence type="ECO:0000256" key="2">
    <source>
        <dbReference type="ARBA" id="ARBA00006024"/>
    </source>
</evidence>
<dbReference type="GO" id="GO:0015086">
    <property type="term" value="F:cadmium ion transmembrane transporter activity"/>
    <property type="evidence" value="ECO:0007669"/>
    <property type="project" value="TreeGrafter"/>
</dbReference>
<dbReference type="SFLD" id="SFLDS00003">
    <property type="entry name" value="Haloacid_Dehalogenase"/>
    <property type="match status" value="1"/>
</dbReference>
<comment type="subcellular location">
    <subcellularLocation>
        <location evidence="10">Cell membrane</location>
    </subcellularLocation>
    <subcellularLocation>
        <location evidence="1">Membrane</location>
    </subcellularLocation>
</comment>
<dbReference type="Gene3D" id="3.40.1110.10">
    <property type="entry name" value="Calcium-transporting ATPase, cytoplasmic domain N"/>
    <property type="match status" value="1"/>
</dbReference>
<dbReference type="Pfam" id="PF01814">
    <property type="entry name" value="Hemerythrin"/>
    <property type="match status" value="1"/>
</dbReference>
<dbReference type="Proteomes" id="UP000198417">
    <property type="component" value="Unassembled WGS sequence"/>
</dbReference>
<dbReference type="InterPro" id="IPR023214">
    <property type="entry name" value="HAD_sf"/>
</dbReference>
<dbReference type="GO" id="GO:0005886">
    <property type="term" value="C:plasma membrane"/>
    <property type="evidence" value="ECO:0007669"/>
    <property type="project" value="UniProtKB-SubCell"/>
</dbReference>
<dbReference type="SFLD" id="SFLDF00027">
    <property type="entry name" value="p-type_atpase"/>
    <property type="match status" value="1"/>
</dbReference>
<dbReference type="NCBIfam" id="TIGR01494">
    <property type="entry name" value="ATPase_P-type"/>
    <property type="match status" value="2"/>
</dbReference>
<dbReference type="InterPro" id="IPR023298">
    <property type="entry name" value="ATPase_P-typ_TM_dom_sf"/>
</dbReference>
<evidence type="ECO:0000256" key="5">
    <source>
        <dbReference type="ARBA" id="ARBA00022967"/>
    </source>
</evidence>
<evidence type="ECO:0000256" key="3">
    <source>
        <dbReference type="ARBA" id="ARBA00022692"/>
    </source>
</evidence>
<keyword evidence="3 10" id="KW-0812">Transmembrane</keyword>
<evidence type="ECO:0000256" key="9">
    <source>
        <dbReference type="ARBA" id="ARBA00047308"/>
    </source>
</evidence>
<dbReference type="RefSeq" id="WP_089273921.1">
    <property type="nucleotide sequence ID" value="NZ_FZNN01000036.1"/>
</dbReference>
<keyword evidence="4 10" id="KW-0479">Metal-binding</keyword>
<feature type="domain" description="P-type ATPase A" evidence="11">
    <location>
        <begin position="131"/>
        <end position="229"/>
    </location>
</feature>
<evidence type="ECO:0000256" key="7">
    <source>
        <dbReference type="ARBA" id="ARBA00023136"/>
    </source>
</evidence>
<comment type="similarity">
    <text evidence="2 10">Belongs to the cation transport ATPase (P-type) (TC 3.A.3) family. Type IB subfamily.</text>
</comment>
<gene>
    <name evidence="13" type="ORF">SAMN06265370_13613</name>
</gene>
<dbReference type="InterPro" id="IPR051014">
    <property type="entry name" value="Cation_Transport_ATPase_IB"/>
</dbReference>
<evidence type="ECO:0000256" key="6">
    <source>
        <dbReference type="ARBA" id="ARBA00022989"/>
    </source>
</evidence>
<evidence type="ECO:0000256" key="4">
    <source>
        <dbReference type="ARBA" id="ARBA00022723"/>
    </source>
</evidence>
<dbReference type="SUPFAM" id="SSF56784">
    <property type="entry name" value="HAD-like"/>
    <property type="match status" value="1"/>
</dbReference>
<reference evidence="13 14" key="1">
    <citation type="submission" date="2017-06" db="EMBL/GenBank/DDBJ databases">
        <authorList>
            <person name="Kim H.J."/>
            <person name="Triplett B.A."/>
        </authorList>
    </citation>
    <scope>NUCLEOTIDE SEQUENCE [LARGE SCALE GENOMIC DNA]</scope>
    <source>
        <strain evidence="13 14">DSM 29052</strain>
    </source>
</reference>
<dbReference type="GO" id="GO:0046872">
    <property type="term" value="F:metal ion binding"/>
    <property type="evidence" value="ECO:0007669"/>
    <property type="project" value="UniProtKB-KW"/>
</dbReference>
<sequence>MQDATEETTPKEAKVHSLERLVTILLLGVAVSAVLGGGLAFWAGRGDFAAMIWMAGTVPVALSLLVSILRAFFAGRVGVDAIALVSMSGALALGEMLAAIVVAVMYAGGTVLEDFAVARAERDLRGLVDRAPRVAHLVGADGVRDVPVDDVNPGDVVLVKAGEVVPVDGTVEDTTAVIDESALTGEPIPVNRPPGASVLSGTVNAGASFRITARATANESAYAGIIRMVSSAQTAKAPFIRAADRFAIILLPVTLLVAGLAWYLSGDPLRGLAVLVVATPCPLILAAPVAFIGGVSRAARRGILIKGGGPLEALAQVRTVLFDKTGTLTLGGARMIAIETAPEMSEDHVLGLAASLDQASHHVVAEAIVDAARQRKLSLSMPQDVVEAQGEGISGTIGGQAVRVGSQAFALGDQVLQGWSAHALRRAQLRSSLAVFVAVDGAGIGAILMGDEIRSDASRTIRALRAKDVTRIVMLTGDRADTAQSIGTALSVDEVLAERTPAQKVQSVADEQSRAATVMVGDGINDAPALAAASVGIAMGVRGASAASQAADVVILVDQIDRVADAIGIARRTRKIALQSMTVGLSLSGIAMIAAAFGWLTPVQGALTQEAIDVAVILNALRTLVPGRVTRRVGLTPARLAGLRTEHKNMEPALDRLSDIADILDVADAKAAKNLISEANGIVSEELLAHERSDETGVFAEVRPFLSDDQQLIPLSRTHDEIKELSGQLSEMSDAVESQNLESHLIGDAQRVIETLVTLCRIHNAQEEDIYDSVAAE</sequence>
<dbReference type="InterPro" id="IPR059000">
    <property type="entry name" value="ATPase_P-type_domA"/>
</dbReference>
<feature type="transmembrane region" description="Helical" evidence="10">
    <location>
        <begin position="48"/>
        <end position="66"/>
    </location>
</feature>
<feature type="transmembrane region" description="Helical" evidence="10">
    <location>
        <begin position="271"/>
        <end position="295"/>
    </location>
</feature>
<comment type="catalytic activity">
    <reaction evidence="9">
        <text>Zn(2+)(in) + ATP + H2O = Zn(2+)(out) + ADP + phosphate + H(+)</text>
        <dbReference type="Rhea" id="RHEA:20621"/>
        <dbReference type="ChEBI" id="CHEBI:15377"/>
        <dbReference type="ChEBI" id="CHEBI:15378"/>
        <dbReference type="ChEBI" id="CHEBI:29105"/>
        <dbReference type="ChEBI" id="CHEBI:30616"/>
        <dbReference type="ChEBI" id="CHEBI:43474"/>
        <dbReference type="ChEBI" id="CHEBI:456216"/>
        <dbReference type="EC" id="7.2.2.12"/>
    </reaction>
</comment>
<accession>A0A238ZNG5</accession>
<evidence type="ECO:0000259" key="11">
    <source>
        <dbReference type="Pfam" id="PF00122"/>
    </source>
</evidence>
<dbReference type="AlphaFoldDB" id="A0A238ZNG5"/>
<feature type="transmembrane region" description="Helical" evidence="10">
    <location>
        <begin position="246"/>
        <end position="265"/>
    </location>
</feature>
<protein>
    <recommendedName>
        <fullName evidence="8">P-type Zn(2+) transporter</fullName>
        <ecNumber evidence="8">7.2.2.12</ecNumber>
    </recommendedName>
</protein>
<dbReference type="SUPFAM" id="SSF81653">
    <property type="entry name" value="Calcium ATPase, transduction domain A"/>
    <property type="match status" value="1"/>
</dbReference>
<keyword evidence="6 10" id="KW-1133">Transmembrane helix</keyword>
<evidence type="ECO:0000259" key="12">
    <source>
        <dbReference type="Pfam" id="PF01814"/>
    </source>
</evidence>
<organism evidence="13 14">
    <name type="scientific">Puniceibacterium sediminis</name>
    <dbReference type="NCBI Taxonomy" id="1608407"/>
    <lineage>
        <taxon>Bacteria</taxon>
        <taxon>Pseudomonadati</taxon>
        <taxon>Pseudomonadota</taxon>
        <taxon>Alphaproteobacteria</taxon>
        <taxon>Rhodobacterales</taxon>
        <taxon>Paracoccaceae</taxon>
        <taxon>Puniceibacterium</taxon>
    </lineage>
</organism>
<dbReference type="PANTHER" id="PTHR48085">
    <property type="entry name" value="CADMIUM/ZINC-TRANSPORTING ATPASE HMA2-RELATED"/>
    <property type="match status" value="1"/>
</dbReference>
<evidence type="ECO:0000256" key="1">
    <source>
        <dbReference type="ARBA" id="ARBA00004370"/>
    </source>
</evidence>
<dbReference type="GO" id="GO:0016463">
    <property type="term" value="F:P-type zinc transporter activity"/>
    <property type="evidence" value="ECO:0007669"/>
    <property type="project" value="UniProtKB-EC"/>
</dbReference>
<dbReference type="EMBL" id="FZNN01000036">
    <property type="protein sequence ID" value="SNR84996.1"/>
    <property type="molecule type" value="Genomic_DNA"/>
</dbReference>
<dbReference type="Gene3D" id="3.40.50.1000">
    <property type="entry name" value="HAD superfamily/HAD-like"/>
    <property type="match status" value="1"/>
</dbReference>
<feature type="domain" description="Hemerythrin-like" evidence="12">
    <location>
        <begin position="643"/>
        <end position="771"/>
    </location>
</feature>
<dbReference type="InterPro" id="IPR018303">
    <property type="entry name" value="ATPase_P-typ_P_site"/>
</dbReference>
<dbReference type="SFLD" id="SFLDG00002">
    <property type="entry name" value="C1.7:_P-type_atpase_like"/>
    <property type="match status" value="1"/>
</dbReference>
<evidence type="ECO:0000313" key="14">
    <source>
        <dbReference type="Proteomes" id="UP000198417"/>
    </source>
</evidence>
<dbReference type="OrthoDB" id="9807843at2"/>
<dbReference type="Gene3D" id="2.70.150.10">
    <property type="entry name" value="Calcium-transporting ATPase, cytoplasmic transduction domain A"/>
    <property type="match status" value="1"/>
</dbReference>
<dbReference type="InterPro" id="IPR001757">
    <property type="entry name" value="P_typ_ATPase"/>
</dbReference>
<evidence type="ECO:0000256" key="10">
    <source>
        <dbReference type="RuleBase" id="RU362081"/>
    </source>
</evidence>
<dbReference type="PRINTS" id="PR00119">
    <property type="entry name" value="CATATPASE"/>
</dbReference>
<dbReference type="InterPro" id="IPR008250">
    <property type="entry name" value="ATPase_P-typ_transduc_dom_A_sf"/>
</dbReference>
<keyword evidence="14" id="KW-1185">Reference proteome</keyword>
<dbReference type="GO" id="GO:0016887">
    <property type="term" value="F:ATP hydrolysis activity"/>
    <property type="evidence" value="ECO:0007669"/>
    <property type="project" value="InterPro"/>
</dbReference>
<dbReference type="PROSITE" id="PS00154">
    <property type="entry name" value="ATPASE_E1_E2"/>
    <property type="match status" value="1"/>
</dbReference>
<dbReference type="InterPro" id="IPR044492">
    <property type="entry name" value="P_typ_ATPase_HD_dom"/>
</dbReference>
<evidence type="ECO:0000256" key="8">
    <source>
        <dbReference type="ARBA" id="ARBA00039097"/>
    </source>
</evidence>
<keyword evidence="10" id="KW-0067">ATP-binding</keyword>